<comment type="subcellular location">
    <subcellularLocation>
        <location evidence="3 16">Cytoplasm</location>
    </subcellularLocation>
</comment>
<dbReference type="NCBIfam" id="TIGR00179">
    <property type="entry name" value="murB"/>
    <property type="match status" value="1"/>
</dbReference>
<comment type="pathway">
    <text evidence="4 16">Cell wall biogenesis; peptidoglycan biosynthesis.</text>
</comment>
<feature type="active site" evidence="16">
    <location>
        <position position="296"/>
    </location>
</feature>
<dbReference type="Gene3D" id="3.30.465.10">
    <property type="match status" value="1"/>
</dbReference>
<organism evidence="18 19">
    <name type="scientific">Acidaminococcus fermentans</name>
    <dbReference type="NCBI Taxonomy" id="905"/>
    <lineage>
        <taxon>Bacteria</taxon>
        <taxon>Bacillati</taxon>
        <taxon>Bacillota</taxon>
        <taxon>Negativicutes</taxon>
        <taxon>Acidaminococcales</taxon>
        <taxon>Acidaminococcaceae</taxon>
        <taxon>Acidaminococcus</taxon>
    </lineage>
</organism>
<dbReference type="NCBIfam" id="NF010480">
    <property type="entry name" value="PRK13905.1"/>
    <property type="match status" value="1"/>
</dbReference>
<evidence type="ECO:0000256" key="7">
    <source>
        <dbReference type="ARBA" id="ARBA00022630"/>
    </source>
</evidence>
<evidence type="ECO:0000313" key="18">
    <source>
        <dbReference type="EMBL" id="SDX05489.1"/>
    </source>
</evidence>
<keyword evidence="8 16" id="KW-0274">FAD</keyword>
<dbReference type="InterPro" id="IPR036318">
    <property type="entry name" value="FAD-bd_PCMH-like_sf"/>
</dbReference>
<dbReference type="SUPFAM" id="SSF56194">
    <property type="entry name" value="Uridine diphospho-N-Acetylenolpyruvylglucosamine reductase, MurB, C-terminal domain"/>
    <property type="match status" value="1"/>
</dbReference>
<evidence type="ECO:0000256" key="13">
    <source>
        <dbReference type="ARBA" id="ARBA00023306"/>
    </source>
</evidence>
<evidence type="ECO:0000256" key="11">
    <source>
        <dbReference type="ARBA" id="ARBA00022984"/>
    </source>
</evidence>
<comment type="cofactor">
    <cofactor evidence="1 16">
        <name>FAD</name>
        <dbReference type="ChEBI" id="CHEBI:57692"/>
    </cofactor>
</comment>
<feature type="active site" evidence="16">
    <location>
        <position position="176"/>
    </location>
</feature>
<keyword evidence="10 16" id="KW-0133">Cell shape</keyword>
<evidence type="ECO:0000256" key="5">
    <source>
        <dbReference type="ARBA" id="ARBA00022490"/>
    </source>
</evidence>
<dbReference type="GO" id="GO:0009252">
    <property type="term" value="P:peptidoglycan biosynthetic process"/>
    <property type="evidence" value="ECO:0007669"/>
    <property type="project" value="UniProtKB-UniRule"/>
</dbReference>
<comment type="catalytic activity">
    <reaction evidence="15 16">
        <text>UDP-N-acetyl-alpha-D-muramate + NADP(+) = UDP-N-acetyl-3-O-(1-carboxyvinyl)-alpha-D-glucosamine + NADPH + H(+)</text>
        <dbReference type="Rhea" id="RHEA:12248"/>
        <dbReference type="ChEBI" id="CHEBI:15378"/>
        <dbReference type="ChEBI" id="CHEBI:57783"/>
        <dbReference type="ChEBI" id="CHEBI:58349"/>
        <dbReference type="ChEBI" id="CHEBI:68483"/>
        <dbReference type="ChEBI" id="CHEBI:70757"/>
        <dbReference type="EC" id="1.3.1.98"/>
    </reaction>
</comment>
<dbReference type="Gene3D" id="3.30.43.10">
    <property type="entry name" value="Uridine Diphospho-n-acetylenolpyruvylglucosamine Reductase, domain 2"/>
    <property type="match status" value="1"/>
</dbReference>
<gene>
    <name evidence="16" type="primary">murB</name>
    <name evidence="18" type="ORF">SAMN05216495_11173</name>
</gene>
<dbReference type="Gene3D" id="3.90.78.10">
    <property type="entry name" value="UDP-N-acetylenolpyruvoylglucosamine reductase, C-terminal domain"/>
    <property type="match status" value="1"/>
</dbReference>
<name>A0A1H2YLT0_ACIFE</name>
<dbReference type="PROSITE" id="PS51387">
    <property type="entry name" value="FAD_PCMH"/>
    <property type="match status" value="1"/>
</dbReference>
<keyword evidence="12 16" id="KW-0560">Oxidoreductase</keyword>
<dbReference type="SUPFAM" id="SSF56176">
    <property type="entry name" value="FAD-binding/transporter-associated domain-like"/>
    <property type="match status" value="1"/>
</dbReference>
<dbReference type="InterPro" id="IPR016169">
    <property type="entry name" value="FAD-bd_PCMH_sub2"/>
</dbReference>
<comment type="function">
    <text evidence="2 16">Cell wall formation.</text>
</comment>
<proteinExistence type="inferred from homology"/>
<dbReference type="InterPro" id="IPR036635">
    <property type="entry name" value="MurB_C_sf"/>
</dbReference>
<keyword evidence="14 16" id="KW-0961">Cell wall biogenesis/degradation</keyword>
<evidence type="ECO:0000256" key="8">
    <source>
        <dbReference type="ARBA" id="ARBA00022827"/>
    </source>
</evidence>
<dbReference type="GO" id="GO:0071555">
    <property type="term" value="P:cell wall organization"/>
    <property type="evidence" value="ECO:0007669"/>
    <property type="project" value="UniProtKB-KW"/>
</dbReference>
<dbReference type="GO" id="GO:0008360">
    <property type="term" value="P:regulation of cell shape"/>
    <property type="evidence" value="ECO:0007669"/>
    <property type="project" value="UniProtKB-KW"/>
</dbReference>
<dbReference type="InterPro" id="IPR011601">
    <property type="entry name" value="MurB_C"/>
</dbReference>
<evidence type="ECO:0000256" key="3">
    <source>
        <dbReference type="ARBA" id="ARBA00004496"/>
    </source>
</evidence>
<comment type="similarity">
    <text evidence="16">Belongs to the MurB family.</text>
</comment>
<dbReference type="HAMAP" id="MF_00037">
    <property type="entry name" value="MurB"/>
    <property type="match status" value="1"/>
</dbReference>
<keyword evidence="6 16" id="KW-0132">Cell division</keyword>
<feature type="active site" description="Proton donor" evidence="16">
    <location>
        <position position="226"/>
    </location>
</feature>
<accession>A0A1H2YLT0</accession>
<dbReference type="EMBL" id="FNOP01000011">
    <property type="protein sequence ID" value="SDX05489.1"/>
    <property type="molecule type" value="Genomic_DNA"/>
</dbReference>
<evidence type="ECO:0000256" key="2">
    <source>
        <dbReference type="ARBA" id="ARBA00003921"/>
    </source>
</evidence>
<reference evidence="18 19" key="1">
    <citation type="submission" date="2016-10" db="EMBL/GenBank/DDBJ databases">
        <authorList>
            <person name="Varghese N."/>
            <person name="Submissions S."/>
        </authorList>
    </citation>
    <scope>NUCLEOTIDE SEQUENCE [LARGE SCALE GENOMIC DNA]</scope>
    <source>
        <strain evidence="18 19">WCC6</strain>
    </source>
</reference>
<dbReference type="RefSeq" id="WP_083337400.1">
    <property type="nucleotide sequence ID" value="NZ_CALAKB010000018.1"/>
</dbReference>
<evidence type="ECO:0000256" key="15">
    <source>
        <dbReference type="ARBA" id="ARBA00048914"/>
    </source>
</evidence>
<comment type="caution">
    <text evidence="18">The sequence shown here is derived from an EMBL/GenBank/DDBJ whole genome shotgun (WGS) entry which is preliminary data.</text>
</comment>
<dbReference type="Pfam" id="PF01565">
    <property type="entry name" value="FAD_binding_4"/>
    <property type="match status" value="1"/>
</dbReference>
<dbReference type="PANTHER" id="PTHR21071:SF4">
    <property type="entry name" value="UDP-N-ACETYLENOLPYRUVOYLGLUCOSAMINE REDUCTASE"/>
    <property type="match status" value="1"/>
</dbReference>
<evidence type="ECO:0000256" key="12">
    <source>
        <dbReference type="ARBA" id="ARBA00023002"/>
    </source>
</evidence>
<keyword evidence="5 16" id="KW-0963">Cytoplasm</keyword>
<dbReference type="InterPro" id="IPR003170">
    <property type="entry name" value="MurB"/>
</dbReference>
<dbReference type="EC" id="1.3.1.98" evidence="16"/>
<keyword evidence="9 16" id="KW-0521">NADP</keyword>
<protein>
    <recommendedName>
        <fullName evidence="16">UDP-N-acetylenolpyruvoylglucosamine reductase</fullName>
        <ecNumber evidence="16">1.3.1.98</ecNumber>
    </recommendedName>
    <alternativeName>
        <fullName evidence="16">UDP-N-acetylmuramate dehydrogenase</fullName>
    </alternativeName>
</protein>
<dbReference type="Pfam" id="PF02873">
    <property type="entry name" value="MurB_C"/>
    <property type="match status" value="1"/>
</dbReference>
<keyword evidence="7 16" id="KW-0285">Flavoprotein</keyword>
<evidence type="ECO:0000256" key="10">
    <source>
        <dbReference type="ARBA" id="ARBA00022960"/>
    </source>
</evidence>
<keyword evidence="11 16" id="KW-0573">Peptidoglycan synthesis</keyword>
<evidence type="ECO:0000313" key="19">
    <source>
        <dbReference type="Proteomes" id="UP000182379"/>
    </source>
</evidence>
<evidence type="ECO:0000256" key="1">
    <source>
        <dbReference type="ARBA" id="ARBA00001974"/>
    </source>
</evidence>
<evidence type="ECO:0000256" key="16">
    <source>
        <dbReference type="HAMAP-Rule" id="MF_00037"/>
    </source>
</evidence>
<dbReference type="GO" id="GO:0051301">
    <property type="term" value="P:cell division"/>
    <property type="evidence" value="ECO:0007669"/>
    <property type="project" value="UniProtKB-KW"/>
</dbReference>
<keyword evidence="13 16" id="KW-0131">Cell cycle</keyword>
<dbReference type="PANTHER" id="PTHR21071">
    <property type="entry name" value="UDP-N-ACETYLENOLPYRUVOYLGLUCOSAMINE REDUCTASE"/>
    <property type="match status" value="1"/>
</dbReference>
<evidence type="ECO:0000256" key="9">
    <source>
        <dbReference type="ARBA" id="ARBA00022857"/>
    </source>
</evidence>
<dbReference type="Proteomes" id="UP000182379">
    <property type="component" value="Unassembled WGS sequence"/>
</dbReference>
<evidence type="ECO:0000256" key="4">
    <source>
        <dbReference type="ARBA" id="ARBA00004752"/>
    </source>
</evidence>
<dbReference type="InterPro" id="IPR006094">
    <property type="entry name" value="Oxid_FAD_bind_N"/>
</dbReference>
<sequence length="303" mass="32632">MTMSGLLSFLEERLPGKFQINAPMERYTTFRVGGPADLLVEPETREETCSLLREIHTQQVPLTVIGNGSNLLVLDKGIRGCVVKLGSCLKQLTIQGCTIRVEAGVLLSRLASAAAEGGLAGLEFASGIPGSLGGAILMNAGAYGGEIGNLVRSVTVADGGGELRTLNREEMEFRYRHSAVMDSGDIILGATLELTRDDPDAIRERISELTRKRVSKQPLNFPSAGSTFKRPPGYFAAALIDQAGLRGYRVGDAQVSEKHTGFVVNRGHATASEILQLMDDVREKVHAMSGVWLEPEVRIIGEK</sequence>
<evidence type="ECO:0000256" key="14">
    <source>
        <dbReference type="ARBA" id="ARBA00023316"/>
    </source>
</evidence>
<dbReference type="AlphaFoldDB" id="A0A1H2YLT0"/>
<evidence type="ECO:0000259" key="17">
    <source>
        <dbReference type="PROSITE" id="PS51387"/>
    </source>
</evidence>
<dbReference type="InterPro" id="IPR016167">
    <property type="entry name" value="FAD-bd_PCMH_sub1"/>
</dbReference>
<dbReference type="GO" id="GO:0008762">
    <property type="term" value="F:UDP-N-acetylmuramate dehydrogenase activity"/>
    <property type="evidence" value="ECO:0007669"/>
    <property type="project" value="UniProtKB-UniRule"/>
</dbReference>
<dbReference type="GO" id="GO:0071949">
    <property type="term" value="F:FAD binding"/>
    <property type="evidence" value="ECO:0007669"/>
    <property type="project" value="InterPro"/>
</dbReference>
<dbReference type="InterPro" id="IPR016166">
    <property type="entry name" value="FAD-bd_PCMH"/>
</dbReference>
<evidence type="ECO:0000256" key="6">
    <source>
        <dbReference type="ARBA" id="ARBA00022618"/>
    </source>
</evidence>
<dbReference type="GO" id="GO:0005829">
    <property type="term" value="C:cytosol"/>
    <property type="evidence" value="ECO:0007669"/>
    <property type="project" value="TreeGrafter"/>
</dbReference>
<dbReference type="UniPathway" id="UPA00219"/>
<feature type="domain" description="FAD-binding PCMH-type" evidence="17">
    <location>
        <begin position="32"/>
        <end position="197"/>
    </location>
</feature>